<dbReference type="EMBL" id="UINC01005906">
    <property type="protein sequence ID" value="SVA24307.1"/>
    <property type="molecule type" value="Genomic_DNA"/>
</dbReference>
<protein>
    <submittedName>
        <fullName evidence="4">Uncharacterized protein</fullName>
    </submittedName>
</protein>
<dbReference type="PANTHER" id="PTHR43272">
    <property type="entry name" value="LONG-CHAIN-FATTY-ACID--COA LIGASE"/>
    <property type="match status" value="1"/>
</dbReference>
<dbReference type="GO" id="GO:0016020">
    <property type="term" value="C:membrane"/>
    <property type="evidence" value="ECO:0007669"/>
    <property type="project" value="TreeGrafter"/>
</dbReference>
<gene>
    <name evidence="4" type="ORF">METZ01_LOCUS77161</name>
</gene>
<dbReference type="Pfam" id="PF23562">
    <property type="entry name" value="AMP-binding_C_3"/>
    <property type="match status" value="1"/>
</dbReference>
<reference evidence="4" key="1">
    <citation type="submission" date="2018-05" db="EMBL/GenBank/DDBJ databases">
        <authorList>
            <person name="Lanie J.A."/>
            <person name="Ng W.-L."/>
            <person name="Kazmierczak K.M."/>
            <person name="Andrzejewski T.M."/>
            <person name="Davidsen T.M."/>
            <person name="Wayne K.J."/>
            <person name="Tettelin H."/>
            <person name="Glass J.I."/>
            <person name="Rusch D."/>
            <person name="Podicherti R."/>
            <person name="Tsui H.-C.T."/>
            <person name="Winkler M.E."/>
        </authorList>
    </citation>
    <scope>NUCLEOTIDE SEQUENCE</scope>
</reference>
<keyword evidence="3" id="KW-0443">Lipid metabolism</keyword>
<sequence>FAGEIRIDKPNDKGDGEIQFRGRHVMKGYYKNPEATAETMDGDWLKSGDLGRVDEDGFVYVTGRLKEIYVSSAGKNIAPLVIEETMKSIPIISQCMLVGDNRKFCSALFTLDVGAILRDKHGLDGATEVPKDPNEQIAKLESLGSKLSDYTASSEIKAELDAQVQELNQKFSSPEQVKKFTILPRDLNVDEGELTPTLKIRRKQINENWAREIEAMYSD</sequence>
<accession>A0A381UAC4</accession>
<evidence type="ECO:0000256" key="2">
    <source>
        <dbReference type="ARBA" id="ARBA00022832"/>
    </source>
</evidence>
<dbReference type="SUPFAM" id="SSF56801">
    <property type="entry name" value="Acetyl-CoA synthetase-like"/>
    <property type="match status" value="1"/>
</dbReference>
<dbReference type="InterPro" id="IPR042099">
    <property type="entry name" value="ANL_N_sf"/>
</dbReference>
<dbReference type="Gene3D" id="3.40.50.12780">
    <property type="entry name" value="N-terminal domain of ligase-like"/>
    <property type="match status" value="1"/>
</dbReference>
<dbReference type="AlphaFoldDB" id="A0A381UAC4"/>
<dbReference type="GO" id="GO:0004467">
    <property type="term" value="F:long-chain fatty acid-CoA ligase activity"/>
    <property type="evidence" value="ECO:0007669"/>
    <property type="project" value="TreeGrafter"/>
</dbReference>
<dbReference type="GO" id="GO:0005783">
    <property type="term" value="C:endoplasmic reticulum"/>
    <property type="evidence" value="ECO:0007669"/>
    <property type="project" value="TreeGrafter"/>
</dbReference>
<feature type="non-terminal residue" evidence="4">
    <location>
        <position position="1"/>
    </location>
</feature>
<keyword evidence="1" id="KW-0436">Ligase</keyword>
<organism evidence="4">
    <name type="scientific">marine metagenome</name>
    <dbReference type="NCBI Taxonomy" id="408172"/>
    <lineage>
        <taxon>unclassified sequences</taxon>
        <taxon>metagenomes</taxon>
        <taxon>ecological metagenomes</taxon>
    </lineage>
</organism>
<evidence type="ECO:0000256" key="3">
    <source>
        <dbReference type="ARBA" id="ARBA00023098"/>
    </source>
</evidence>
<proteinExistence type="predicted"/>
<keyword evidence="2" id="KW-0276">Fatty acid metabolism</keyword>
<name>A0A381UAC4_9ZZZZ</name>
<evidence type="ECO:0000256" key="1">
    <source>
        <dbReference type="ARBA" id="ARBA00022598"/>
    </source>
</evidence>
<dbReference type="PANTHER" id="PTHR43272:SF32">
    <property type="entry name" value="AMP-DEPENDENT SYNTHETASE_LIGASE DOMAIN-CONTAINING PROTEIN"/>
    <property type="match status" value="1"/>
</dbReference>
<evidence type="ECO:0000313" key="4">
    <source>
        <dbReference type="EMBL" id="SVA24307.1"/>
    </source>
</evidence>